<comment type="caution">
    <text evidence="2">The sequence shown here is derived from an EMBL/GenBank/DDBJ whole genome shotgun (WGS) entry which is preliminary data.</text>
</comment>
<name>A0A5C6BRS8_9PLAN</name>
<evidence type="ECO:0000313" key="3">
    <source>
        <dbReference type="Proteomes" id="UP000320735"/>
    </source>
</evidence>
<keyword evidence="1" id="KW-0812">Transmembrane</keyword>
<feature type="transmembrane region" description="Helical" evidence="1">
    <location>
        <begin position="6"/>
        <end position="21"/>
    </location>
</feature>
<keyword evidence="1" id="KW-0472">Membrane</keyword>
<accession>A0A5C6BRS8</accession>
<feature type="transmembrane region" description="Helical" evidence="1">
    <location>
        <begin position="33"/>
        <end position="51"/>
    </location>
</feature>
<dbReference type="EMBL" id="SJPP01000001">
    <property type="protein sequence ID" value="TWU14655.1"/>
    <property type="molecule type" value="Genomic_DNA"/>
</dbReference>
<keyword evidence="1" id="KW-1133">Transmembrane helix</keyword>
<sequence length="130" mass="14567">MYLEFWIVLSAIVWFGVEFGFRNRGIRVTVQTLLVIGFCMLAFAGGGYIGSLNGNIQSNNILKNLTRGLVAITSEDEHDPALMVERLEILNEKVIPTYETISSSREAVEGFLKTYDIEYEAEIPIGDSQQ</sequence>
<dbReference type="Proteomes" id="UP000320735">
    <property type="component" value="Unassembled WGS sequence"/>
</dbReference>
<keyword evidence="3" id="KW-1185">Reference proteome</keyword>
<evidence type="ECO:0000313" key="2">
    <source>
        <dbReference type="EMBL" id="TWU14655.1"/>
    </source>
</evidence>
<organism evidence="2 3">
    <name type="scientific">Symmachiella macrocystis</name>
    <dbReference type="NCBI Taxonomy" id="2527985"/>
    <lineage>
        <taxon>Bacteria</taxon>
        <taxon>Pseudomonadati</taxon>
        <taxon>Planctomycetota</taxon>
        <taxon>Planctomycetia</taxon>
        <taxon>Planctomycetales</taxon>
        <taxon>Planctomycetaceae</taxon>
        <taxon>Symmachiella</taxon>
    </lineage>
</organism>
<proteinExistence type="predicted"/>
<protein>
    <submittedName>
        <fullName evidence="2">Uncharacterized protein</fullName>
    </submittedName>
</protein>
<dbReference type="AlphaFoldDB" id="A0A5C6BRS8"/>
<gene>
    <name evidence="2" type="ORF">CA54_35240</name>
</gene>
<evidence type="ECO:0000256" key="1">
    <source>
        <dbReference type="SAM" id="Phobius"/>
    </source>
</evidence>
<reference evidence="2 3" key="1">
    <citation type="submission" date="2019-02" db="EMBL/GenBank/DDBJ databases">
        <title>Deep-cultivation of Planctomycetes and their phenomic and genomic characterization uncovers novel biology.</title>
        <authorList>
            <person name="Wiegand S."/>
            <person name="Jogler M."/>
            <person name="Boedeker C."/>
            <person name="Pinto D."/>
            <person name="Vollmers J."/>
            <person name="Rivas-Marin E."/>
            <person name="Kohn T."/>
            <person name="Peeters S.H."/>
            <person name="Heuer A."/>
            <person name="Rast P."/>
            <person name="Oberbeckmann S."/>
            <person name="Bunk B."/>
            <person name="Jeske O."/>
            <person name="Meyerdierks A."/>
            <person name="Storesund J.E."/>
            <person name="Kallscheuer N."/>
            <person name="Luecker S."/>
            <person name="Lage O.M."/>
            <person name="Pohl T."/>
            <person name="Merkel B.J."/>
            <person name="Hornburger P."/>
            <person name="Mueller R.-W."/>
            <person name="Bruemmer F."/>
            <person name="Labrenz M."/>
            <person name="Spormann A.M."/>
            <person name="Op Den Camp H."/>
            <person name="Overmann J."/>
            <person name="Amann R."/>
            <person name="Jetten M.S.M."/>
            <person name="Mascher T."/>
            <person name="Medema M.H."/>
            <person name="Devos D.P."/>
            <person name="Kaster A.-K."/>
            <person name="Ovreas L."/>
            <person name="Rohde M."/>
            <person name="Galperin M.Y."/>
            <person name="Jogler C."/>
        </authorList>
    </citation>
    <scope>NUCLEOTIDE SEQUENCE [LARGE SCALE GENOMIC DNA]</scope>
    <source>
        <strain evidence="2 3">CA54</strain>
    </source>
</reference>